<protein>
    <recommendedName>
        <fullName evidence="4">Beta-amylase</fullName>
        <ecNumber evidence="4">3.2.1.2</ecNumber>
    </recommendedName>
</protein>
<dbReference type="EMBL" id="CATOUU010000283">
    <property type="protein sequence ID" value="CAI9923527.1"/>
    <property type="molecule type" value="Genomic_DNA"/>
</dbReference>
<sequence length="424" mass="47372">MINLIIALFIQVNVMMPDDTIQNAGQIKDLSQTTALLQQLQTANVNGVMIAVWWGIAEPEPSQYNFDGYLQLFQLASTFGLKVIPIMSFHGSDVVSIPSWALSIAKSHGVLYKDQFGSTQTSYISLSADQIALFPSNTAYKRSPLTIYTDFMTQFAHSAFSFIEQNTIQEIQIGLGPDGELKYPSNSENWRFPGIGAFQSFDDLFVEQLQMKADIFGLKIDFPPLDAGNYNSRPDETEFFQFGFKSAEGKFFTQFYQDKLVQHAVDVIDGARQAFEGLKLSAKIANVHWWYDDESHAAEITAGYNNIIQNGLNAYETIIQALDGVQIEISGLELTNAQFSKFECKSNSENLIQQIIEAARIYGGALGGQNQNPSLQNSEYEQILKQLTSGKGTFTEFTYFGTNDLLNAEQLGNITEFVKQIQKL</sequence>
<keyword evidence="5" id="KW-0732">Signal</keyword>
<keyword evidence="4" id="KW-0326">Glycosidase</keyword>
<evidence type="ECO:0000256" key="1">
    <source>
        <dbReference type="ARBA" id="ARBA00005652"/>
    </source>
</evidence>
<keyword evidence="10" id="KW-1185">Reference proteome</keyword>
<dbReference type="EMBL" id="CAXDID020000666">
    <property type="protein sequence ID" value="CAL6109319.1"/>
    <property type="molecule type" value="Genomic_DNA"/>
</dbReference>
<evidence type="ECO:0000256" key="5">
    <source>
        <dbReference type="SAM" id="SignalP"/>
    </source>
</evidence>
<evidence type="ECO:0000313" key="10">
    <source>
        <dbReference type="Proteomes" id="UP001642409"/>
    </source>
</evidence>
<evidence type="ECO:0000313" key="6">
    <source>
        <dbReference type="EMBL" id="CAI9923527.1"/>
    </source>
</evidence>
<keyword evidence="2 4" id="KW-0119">Carbohydrate metabolism</keyword>
<dbReference type="PANTHER" id="PTHR31352:SF1">
    <property type="entry name" value="BETA-AMYLASE 3, CHLOROPLASTIC"/>
    <property type="match status" value="1"/>
</dbReference>
<keyword evidence="3 4" id="KW-0624">Polysaccharide degradation</keyword>
<evidence type="ECO:0000256" key="4">
    <source>
        <dbReference type="RuleBase" id="RU000509"/>
    </source>
</evidence>
<accession>A0AA86NND5</accession>
<evidence type="ECO:0000256" key="3">
    <source>
        <dbReference type="ARBA" id="ARBA00023326"/>
    </source>
</evidence>
<feature type="signal peptide" evidence="5">
    <location>
        <begin position="1"/>
        <end position="17"/>
    </location>
</feature>
<dbReference type="InterPro" id="IPR001554">
    <property type="entry name" value="Glyco_hydro_14"/>
</dbReference>
<dbReference type="EMBL" id="CAXDID020000133">
    <property type="protein sequence ID" value="CAL6036074.1"/>
    <property type="molecule type" value="Genomic_DNA"/>
</dbReference>
<comment type="caution">
    <text evidence="6">The sequence shown here is derived from an EMBL/GenBank/DDBJ whole genome shotgun (WGS) entry which is preliminary data.</text>
</comment>
<dbReference type="GO" id="GO:0016161">
    <property type="term" value="F:beta-amylase activity"/>
    <property type="evidence" value="ECO:0007669"/>
    <property type="project" value="UniProtKB-EC"/>
</dbReference>
<feature type="chain" id="PRO_5044704980" description="Beta-amylase" evidence="5">
    <location>
        <begin position="18"/>
        <end position="424"/>
    </location>
</feature>
<keyword evidence="4" id="KW-0378">Hydrolase</keyword>
<evidence type="ECO:0000313" key="7">
    <source>
        <dbReference type="EMBL" id="CAI9954079.1"/>
    </source>
</evidence>
<dbReference type="Pfam" id="PF01373">
    <property type="entry name" value="Glyco_hydro_14"/>
    <property type="match status" value="1"/>
</dbReference>
<dbReference type="Proteomes" id="UP001642409">
    <property type="component" value="Unassembled WGS sequence"/>
</dbReference>
<evidence type="ECO:0000256" key="2">
    <source>
        <dbReference type="ARBA" id="ARBA00023277"/>
    </source>
</evidence>
<dbReference type="AlphaFoldDB" id="A0AA86NND5"/>
<gene>
    <name evidence="6" type="ORF">HINF_LOCUS11172</name>
    <name evidence="8" type="ORF">HINF_LOCUS36233</name>
    <name evidence="7" type="ORF">HINF_LOCUS41724</name>
    <name evidence="9" type="ORF">HINF_LOCUS75388</name>
</gene>
<evidence type="ECO:0000313" key="9">
    <source>
        <dbReference type="EMBL" id="CAL6109319.1"/>
    </source>
</evidence>
<proteinExistence type="inferred from homology"/>
<evidence type="ECO:0000313" key="8">
    <source>
        <dbReference type="EMBL" id="CAL6036074.1"/>
    </source>
</evidence>
<dbReference type="EC" id="3.2.1.2" evidence="4"/>
<dbReference type="Gene3D" id="3.20.20.80">
    <property type="entry name" value="Glycosidases"/>
    <property type="match status" value="1"/>
</dbReference>
<organism evidence="6">
    <name type="scientific">Hexamita inflata</name>
    <dbReference type="NCBI Taxonomy" id="28002"/>
    <lineage>
        <taxon>Eukaryota</taxon>
        <taxon>Metamonada</taxon>
        <taxon>Diplomonadida</taxon>
        <taxon>Hexamitidae</taxon>
        <taxon>Hexamitinae</taxon>
        <taxon>Hexamita</taxon>
    </lineage>
</organism>
<reference evidence="6" key="1">
    <citation type="submission" date="2023-06" db="EMBL/GenBank/DDBJ databases">
        <authorList>
            <person name="Kurt Z."/>
        </authorList>
    </citation>
    <scope>NUCLEOTIDE SEQUENCE</scope>
</reference>
<dbReference type="PRINTS" id="PR00750">
    <property type="entry name" value="BETAAMYLASE"/>
</dbReference>
<comment type="similarity">
    <text evidence="1 4">Belongs to the glycosyl hydrolase 14 family.</text>
</comment>
<dbReference type="EMBL" id="CATOUU010000845">
    <property type="protein sequence ID" value="CAI9954079.1"/>
    <property type="molecule type" value="Genomic_DNA"/>
</dbReference>
<reference evidence="8 10" key="2">
    <citation type="submission" date="2024-07" db="EMBL/GenBank/DDBJ databases">
        <authorList>
            <person name="Akdeniz Z."/>
        </authorList>
    </citation>
    <scope>NUCLEOTIDE SEQUENCE [LARGE SCALE GENOMIC DNA]</scope>
</reference>
<dbReference type="InterPro" id="IPR017853">
    <property type="entry name" value="GH"/>
</dbReference>
<dbReference type="PANTHER" id="PTHR31352">
    <property type="entry name" value="BETA-AMYLASE 1, CHLOROPLASTIC"/>
    <property type="match status" value="1"/>
</dbReference>
<comment type="catalytic activity">
    <reaction evidence="4">
        <text>Hydrolysis of (1-&gt;4)-alpha-D-glucosidic linkages in polysaccharides so as to remove successive maltose units from the non-reducing ends of the chains.</text>
        <dbReference type="EC" id="3.2.1.2"/>
    </reaction>
</comment>
<dbReference type="GO" id="GO:0000272">
    <property type="term" value="P:polysaccharide catabolic process"/>
    <property type="evidence" value="ECO:0007669"/>
    <property type="project" value="UniProtKB-KW"/>
</dbReference>
<name>A0AA86NND5_9EUKA</name>
<dbReference type="SUPFAM" id="SSF51445">
    <property type="entry name" value="(Trans)glycosidases"/>
    <property type="match status" value="1"/>
</dbReference>